<reference evidence="1 2" key="1">
    <citation type="submission" date="2019-04" db="EMBL/GenBank/DDBJ databases">
        <title>Natronospirillum operosus gen. nov., sp. nov., a haloalkaliphilic satellite isolated from decaying biomass of laboratory culture of cyanobacterium Geitlerinema sp. and proposal of Natronospirillaceae fam. nov. and Saccharospirillaceae fam. nov.</title>
        <authorList>
            <person name="Kevbrin V."/>
            <person name="Boltyanskaya Y."/>
            <person name="Koziaeva V."/>
            <person name="Grouzdev D.S."/>
            <person name="Park M."/>
            <person name="Cho J."/>
        </authorList>
    </citation>
    <scope>NUCLEOTIDE SEQUENCE [LARGE SCALE GENOMIC DNA]</scope>
    <source>
        <strain evidence="1 2">G-116</strain>
    </source>
</reference>
<dbReference type="AlphaFoldDB" id="A0A4Z0WJY4"/>
<evidence type="ECO:0000313" key="2">
    <source>
        <dbReference type="Proteomes" id="UP000297475"/>
    </source>
</evidence>
<dbReference type="EMBL" id="SRMF01000001">
    <property type="protein sequence ID" value="TGG95893.1"/>
    <property type="molecule type" value="Genomic_DNA"/>
</dbReference>
<proteinExistence type="predicted"/>
<dbReference type="Proteomes" id="UP000297475">
    <property type="component" value="Unassembled WGS sequence"/>
</dbReference>
<name>A0A4Z0WJY4_9GAMM</name>
<sequence>MKRKYKEWIVVALAAISVMAVSVVMTWVATNVNPEGEHDSRTLIQRMLNEPIEEEVPSEIPMQAAYAVCRQHIENDVGSALRNISFDNRSSRHNAEERYYQIFVNVYMGNGNDSIYSRCNVSSVTAEILEYRLRADEGFLFRLF</sequence>
<keyword evidence="2" id="KW-1185">Reference proteome</keyword>
<protein>
    <submittedName>
        <fullName evidence="1">Uncharacterized protein</fullName>
    </submittedName>
</protein>
<gene>
    <name evidence="1" type="ORF">E4656_05705</name>
</gene>
<comment type="caution">
    <text evidence="1">The sequence shown here is derived from an EMBL/GenBank/DDBJ whole genome shotgun (WGS) entry which is preliminary data.</text>
</comment>
<organism evidence="1 2">
    <name type="scientific">Natronospirillum operosum</name>
    <dbReference type="NCBI Taxonomy" id="2759953"/>
    <lineage>
        <taxon>Bacteria</taxon>
        <taxon>Pseudomonadati</taxon>
        <taxon>Pseudomonadota</taxon>
        <taxon>Gammaproteobacteria</taxon>
        <taxon>Oceanospirillales</taxon>
        <taxon>Natronospirillaceae</taxon>
        <taxon>Natronospirillum</taxon>
    </lineage>
</organism>
<evidence type="ECO:0000313" key="1">
    <source>
        <dbReference type="EMBL" id="TGG95893.1"/>
    </source>
</evidence>
<accession>A0A4Z0WJY4</accession>
<dbReference type="RefSeq" id="WP_135481923.1">
    <property type="nucleotide sequence ID" value="NZ_SRMF01000001.1"/>
</dbReference>